<name>A0A4Z2FVM4_9TELE</name>
<protein>
    <submittedName>
        <fullName evidence="1">Uncharacterized protein</fullName>
    </submittedName>
</protein>
<dbReference type="Proteomes" id="UP000314294">
    <property type="component" value="Unassembled WGS sequence"/>
</dbReference>
<proteinExistence type="predicted"/>
<evidence type="ECO:0000313" key="1">
    <source>
        <dbReference type="EMBL" id="TNN44863.1"/>
    </source>
</evidence>
<dbReference type="AlphaFoldDB" id="A0A4Z2FVM4"/>
<organism evidence="1 2">
    <name type="scientific">Liparis tanakae</name>
    <name type="common">Tanaka's snailfish</name>
    <dbReference type="NCBI Taxonomy" id="230148"/>
    <lineage>
        <taxon>Eukaryota</taxon>
        <taxon>Metazoa</taxon>
        <taxon>Chordata</taxon>
        <taxon>Craniata</taxon>
        <taxon>Vertebrata</taxon>
        <taxon>Euteleostomi</taxon>
        <taxon>Actinopterygii</taxon>
        <taxon>Neopterygii</taxon>
        <taxon>Teleostei</taxon>
        <taxon>Neoteleostei</taxon>
        <taxon>Acanthomorphata</taxon>
        <taxon>Eupercaria</taxon>
        <taxon>Perciformes</taxon>
        <taxon>Cottioidei</taxon>
        <taxon>Cottales</taxon>
        <taxon>Liparidae</taxon>
        <taxon>Liparis</taxon>
    </lineage>
</organism>
<sequence>MEAGTPMRSLRPQREKTAACSGGHVVHDVWKTLGGGRLLGLRLLKERTLPRLFSAGTLILGAAVGCYVGPPG</sequence>
<evidence type="ECO:0000313" key="2">
    <source>
        <dbReference type="Proteomes" id="UP000314294"/>
    </source>
</evidence>
<accession>A0A4Z2FVM4</accession>
<comment type="caution">
    <text evidence="1">The sequence shown here is derived from an EMBL/GenBank/DDBJ whole genome shotgun (WGS) entry which is preliminary data.</text>
</comment>
<keyword evidence="2" id="KW-1185">Reference proteome</keyword>
<gene>
    <name evidence="1" type="ORF">EYF80_044952</name>
</gene>
<dbReference type="EMBL" id="SRLO01000880">
    <property type="protein sequence ID" value="TNN44863.1"/>
    <property type="molecule type" value="Genomic_DNA"/>
</dbReference>
<reference evidence="1 2" key="1">
    <citation type="submission" date="2019-03" db="EMBL/GenBank/DDBJ databases">
        <title>First draft genome of Liparis tanakae, snailfish: a comprehensive survey of snailfish specific genes.</title>
        <authorList>
            <person name="Kim W."/>
            <person name="Song I."/>
            <person name="Jeong J.-H."/>
            <person name="Kim D."/>
            <person name="Kim S."/>
            <person name="Ryu S."/>
            <person name="Song J.Y."/>
            <person name="Lee S.K."/>
        </authorList>
    </citation>
    <scope>NUCLEOTIDE SEQUENCE [LARGE SCALE GENOMIC DNA]</scope>
    <source>
        <tissue evidence="1">Muscle</tissue>
    </source>
</reference>